<dbReference type="Proteomes" id="UP001169760">
    <property type="component" value="Unassembled WGS sequence"/>
</dbReference>
<accession>A0AAW7XDQ4</accession>
<dbReference type="GO" id="GO:0044010">
    <property type="term" value="P:single-species biofilm formation"/>
    <property type="evidence" value="ECO:0007669"/>
    <property type="project" value="TreeGrafter"/>
</dbReference>
<dbReference type="PANTHER" id="PTHR39586:SF1">
    <property type="entry name" value="CYTOPLASMIC PROTEIN"/>
    <property type="match status" value="1"/>
</dbReference>
<dbReference type="RefSeq" id="WP_303493809.1">
    <property type="nucleotide sequence ID" value="NZ_JAUOPB010000015.1"/>
</dbReference>
<dbReference type="EMBL" id="JAUOPB010000015">
    <property type="protein sequence ID" value="MDO6424557.1"/>
    <property type="molecule type" value="Genomic_DNA"/>
</dbReference>
<dbReference type="InterPro" id="IPR007384">
    <property type="entry name" value="UCP006257"/>
</dbReference>
<proteinExistence type="predicted"/>
<dbReference type="Pfam" id="PF04287">
    <property type="entry name" value="DUF446"/>
    <property type="match status" value="1"/>
</dbReference>
<gene>
    <name evidence="2" type="ORF">Q4521_18865</name>
</gene>
<evidence type="ECO:0000313" key="2">
    <source>
        <dbReference type="EMBL" id="MDO6424557.1"/>
    </source>
</evidence>
<sequence length="108" mass="12079">MDLRANQLLSLLMDLEMHLRSASLWQTHSPSQAALASTQPFCVDTLEFQQWLQFVFIPRLRVLAETGQPLPLQCNVAPMVNDGDVFTGVNARAEIVQTLEQIDALISN</sequence>
<evidence type="ECO:0000313" key="3">
    <source>
        <dbReference type="Proteomes" id="UP001169760"/>
    </source>
</evidence>
<dbReference type="InterPro" id="IPR036814">
    <property type="entry name" value="YqcC-like_sf"/>
</dbReference>
<protein>
    <submittedName>
        <fullName evidence="2">YqcC family protein</fullName>
    </submittedName>
</protein>
<reference evidence="2" key="1">
    <citation type="submission" date="2023-07" db="EMBL/GenBank/DDBJ databases">
        <title>Genome content predicts the carbon catabolic preferences of heterotrophic bacteria.</title>
        <authorList>
            <person name="Gralka M."/>
        </authorList>
    </citation>
    <scope>NUCLEOTIDE SEQUENCE</scope>
    <source>
        <strain evidence="2">I3M17_2</strain>
    </source>
</reference>
<dbReference type="SUPFAM" id="SSF158452">
    <property type="entry name" value="YqcC-like"/>
    <property type="match status" value="1"/>
</dbReference>
<dbReference type="Gene3D" id="1.20.1440.40">
    <property type="entry name" value="YqcC-like"/>
    <property type="match status" value="1"/>
</dbReference>
<dbReference type="PIRSF" id="PIRSF006257">
    <property type="entry name" value="UCP006257"/>
    <property type="match status" value="1"/>
</dbReference>
<organism evidence="2 3">
    <name type="scientific">Saccharophagus degradans</name>
    <dbReference type="NCBI Taxonomy" id="86304"/>
    <lineage>
        <taxon>Bacteria</taxon>
        <taxon>Pseudomonadati</taxon>
        <taxon>Pseudomonadota</taxon>
        <taxon>Gammaproteobacteria</taxon>
        <taxon>Cellvibrionales</taxon>
        <taxon>Cellvibrionaceae</taxon>
        <taxon>Saccharophagus</taxon>
    </lineage>
</organism>
<evidence type="ECO:0000259" key="1">
    <source>
        <dbReference type="Pfam" id="PF04287"/>
    </source>
</evidence>
<name>A0AAW7XDQ4_9GAMM</name>
<dbReference type="PANTHER" id="PTHR39586">
    <property type="entry name" value="CYTOPLASMIC PROTEIN-RELATED"/>
    <property type="match status" value="1"/>
</dbReference>
<feature type="domain" description="YqcC-like" evidence="1">
    <location>
        <begin position="8"/>
        <end position="105"/>
    </location>
</feature>
<dbReference type="InterPro" id="IPR023376">
    <property type="entry name" value="YqcC-like_dom"/>
</dbReference>
<comment type="caution">
    <text evidence="2">The sequence shown here is derived from an EMBL/GenBank/DDBJ whole genome shotgun (WGS) entry which is preliminary data.</text>
</comment>
<dbReference type="AlphaFoldDB" id="A0AAW7XDQ4"/>